<comment type="caution">
    <text evidence="2">The sequence shown here is derived from an EMBL/GenBank/DDBJ whole genome shotgun (WGS) entry which is preliminary data.</text>
</comment>
<dbReference type="Gene3D" id="1.10.260.40">
    <property type="entry name" value="lambda repressor-like DNA-binding domains"/>
    <property type="match status" value="1"/>
</dbReference>
<dbReference type="InterPro" id="IPR001387">
    <property type="entry name" value="Cro/C1-type_HTH"/>
</dbReference>
<protein>
    <submittedName>
        <fullName evidence="2">Helix-turn-helix transcriptional regulator</fullName>
    </submittedName>
</protein>
<sequence>MTDTTDWVRQIASVLYEPLHPPQSRQEIGRRLKATRDALGMSVAEICDMLGITKQAWSQYEHGNRRPDLNPMLILADRKGVSLDWIYRGVTSHLPMDLGLKILQHLATPPA</sequence>
<dbReference type="RefSeq" id="WP_200487106.1">
    <property type="nucleotide sequence ID" value="NZ_JAEPIV010000029.1"/>
</dbReference>
<dbReference type="SMART" id="SM00530">
    <property type="entry name" value="HTH_XRE"/>
    <property type="match status" value="1"/>
</dbReference>
<dbReference type="PROSITE" id="PS50943">
    <property type="entry name" value="HTH_CROC1"/>
    <property type="match status" value="1"/>
</dbReference>
<dbReference type="InterPro" id="IPR010982">
    <property type="entry name" value="Lambda_DNA-bd_dom_sf"/>
</dbReference>
<dbReference type="Proteomes" id="UP000654452">
    <property type="component" value="Unassembled WGS sequence"/>
</dbReference>
<organism evidence="2 3">
    <name type="scientific">Azospirillum aestuarii</name>
    <dbReference type="NCBI Taxonomy" id="2802052"/>
    <lineage>
        <taxon>Bacteria</taxon>
        <taxon>Pseudomonadati</taxon>
        <taxon>Pseudomonadota</taxon>
        <taxon>Alphaproteobacteria</taxon>
        <taxon>Rhodospirillales</taxon>
        <taxon>Azospirillaceae</taxon>
        <taxon>Azospirillum</taxon>
    </lineage>
</organism>
<dbReference type="Pfam" id="PF13560">
    <property type="entry name" value="HTH_31"/>
    <property type="match status" value="1"/>
</dbReference>
<dbReference type="CDD" id="cd00093">
    <property type="entry name" value="HTH_XRE"/>
    <property type="match status" value="1"/>
</dbReference>
<dbReference type="EMBL" id="JAEPIV010000029">
    <property type="protein sequence ID" value="MBK4722720.1"/>
    <property type="molecule type" value="Genomic_DNA"/>
</dbReference>
<keyword evidence="3" id="KW-1185">Reference proteome</keyword>
<accession>A0ABS1I6M2</accession>
<evidence type="ECO:0000259" key="1">
    <source>
        <dbReference type="PROSITE" id="PS50943"/>
    </source>
</evidence>
<evidence type="ECO:0000313" key="3">
    <source>
        <dbReference type="Proteomes" id="UP000654452"/>
    </source>
</evidence>
<proteinExistence type="predicted"/>
<gene>
    <name evidence="2" type="ORF">JJL56_28080</name>
</gene>
<feature type="domain" description="HTH cro/C1-type" evidence="1">
    <location>
        <begin position="32"/>
        <end position="86"/>
    </location>
</feature>
<name>A0ABS1I6M2_9PROT</name>
<reference evidence="2 3" key="1">
    <citation type="submission" date="2021-01" db="EMBL/GenBank/DDBJ databases">
        <title>Azospirillum sp. YIM DDC1 draft genome.</title>
        <authorList>
            <person name="Wang Y.-X."/>
        </authorList>
    </citation>
    <scope>NUCLEOTIDE SEQUENCE [LARGE SCALE GENOMIC DNA]</scope>
    <source>
        <strain evidence="2 3">YIM DDC1</strain>
    </source>
</reference>
<evidence type="ECO:0000313" key="2">
    <source>
        <dbReference type="EMBL" id="MBK4722720.1"/>
    </source>
</evidence>
<dbReference type="SUPFAM" id="SSF47413">
    <property type="entry name" value="lambda repressor-like DNA-binding domains"/>
    <property type="match status" value="1"/>
</dbReference>